<evidence type="ECO:0000256" key="8">
    <source>
        <dbReference type="RuleBase" id="RU004473"/>
    </source>
</evidence>
<comment type="catalytic activity">
    <reaction evidence="1 8">
        <text>dTDP-alpha-D-glucose = dTDP-4-dehydro-6-deoxy-alpha-D-glucose + H2O</text>
        <dbReference type="Rhea" id="RHEA:17221"/>
        <dbReference type="ChEBI" id="CHEBI:15377"/>
        <dbReference type="ChEBI" id="CHEBI:57477"/>
        <dbReference type="ChEBI" id="CHEBI:57649"/>
        <dbReference type="EC" id="4.2.1.46"/>
    </reaction>
</comment>
<organism evidence="10 11">
    <name type="scientific">Geomicrobium sediminis</name>
    <dbReference type="NCBI Taxonomy" id="1347788"/>
    <lineage>
        <taxon>Bacteria</taxon>
        <taxon>Bacillati</taxon>
        <taxon>Bacillota</taxon>
        <taxon>Bacilli</taxon>
        <taxon>Bacillales</taxon>
        <taxon>Geomicrobium</taxon>
    </lineage>
</organism>
<evidence type="ECO:0000256" key="5">
    <source>
        <dbReference type="ARBA" id="ARBA00016977"/>
    </source>
</evidence>
<protein>
    <recommendedName>
        <fullName evidence="5 8">dTDP-glucose 4,6-dehydratase</fullName>
        <ecNumber evidence="4 8">4.2.1.46</ecNumber>
    </recommendedName>
</protein>
<comment type="cofactor">
    <cofactor evidence="2 8">
        <name>NAD(+)</name>
        <dbReference type="ChEBI" id="CHEBI:57540"/>
    </cofactor>
</comment>
<evidence type="ECO:0000256" key="3">
    <source>
        <dbReference type="ARBA" id="ARBA00008178"/>
    </source>
</evidence>
<dbReference type="InterPro" id="IPR036291">
    <property type="entry name" value="NAD(P)-bd_dom_sf"/>
</dbReference>
<evidence type="ECO:0000256" key="6">
    <source>
        <dbReference type="ARBA" id="ARBA00023027"/>
    </source>
</evidence>
<evidence type="ECO:0000256" key="1">
    <source>
        <dbReference type="ARBA" id="ARBA00001539"/>
    </source>
</evidence>
<dbReference type="PANTHER" id="PTHR43000">
    <property type="entry name" value="DTDP-D-GLUCOSE 4,6-DEHYDRATASE-RELATED"/>
    <property type="match status" value="1"/>
</dbReference>
<accession>A0ABS2PID5</accession>
<dbReference type="Gene3D" id="3.40.50.720">
    <property type="entry name" value="NAD(P)-binding Rossmann-like Domain"/>
    <property type="match status" value="1"/>
</dbReference>
<dbReference type="SUPFAM" id="SSF51735">
    <property type="entry name" value="NAD(P)-binding Rossmann-fold domains"/>
    <property type="match status" value="1"/>
</dbReference>
<evidence type="ECO:0000256" key="2">
    <source>
        <dbReference type="ARBA" id="ARBA00001911"/>
    </source>
</evidence>
<proteinExistence type="inferred from homology"/>
<dbReference type="EMBL" id="JAFBEC010000022">
    <property type="protein sequence ID" value="MBM7635042.1"/>
    <property type="molecule type" value="Genomic_DNA"/>
</dbReference>
<evidence type="ECO:0000256" key="7">
    <source>
        <dbReference type="ARBA" id="ARBA00023239"/>
    </source>
</evidence>
<evidence type="ECO:0000256" key="4">
    <source>
        <dbReference type="ARBA" id="ARBA00011990"/>
    </source>
</evidence>
<sequence length="319" mass="35996">MNVLVTGGAGFIGSHFILHALEEDSSITIVNVDRLTYAADLSYLQEVEKDGRYLFVQADICDHDKMLQLVYDHHIEAIVNFAAESHVDRSIQDSAPFLRTNITGTHSLLEVARKCGGIRYVQISTDEVYGSLSFDDLRLFTEQSVLQPNNPYSASKAGADLLVRSYYETHGIPVNITRCSNNYGPHQHGEKLLPTLIQRSSRQLSLPIYGDGKNIRDWLYVKDHVRAILLVLQKGKIGEVYNIGGTNEWTNNEVAKHVLDYFGLPHSNISYVSDRLGHDQRYAIDATKIQQQLGWQPQTTFAQGLVETIEWYLERGDKS</sequence>
<comment type="similarity">
    <text evidence="3 8">Belongs to the NAD(P)-dependent epimerase/dehydratase family. dTDP-glucose dehydratase subfamily.</text>
</comment>
<dbReference type="NCBIfam" id="TIGR01181">
    <property type="entry name" value="dTDP_gluc_dehyt"/>
    <property type="match status" value="1"/>
</dbReference>
<comment type="caution">
    <text evidence="10">The sequence shown here is derived from an EMBL/GenBank/DDBJ whole genome shotgun (WGS) entry which is preliminary data.</text>
</comment>
<keyword evidence="11" id="KW-1185">Reference proteome</keyword>
<dbReference type="GO" id="GO:0008460">
    <property type="term" value="F:dTDP-glucose 4,6-dehydratase activity"/>
    <property type="evidence" value="ECO:0007669"/>
    <property type="project" value="UniProtKB-EC"/>
</dbReference>
<gene>
    <name evidence="10" type="ORF">JOD17_004185</name>
</gene>
<dbReference type="InterPro" id="IPR005888">
    <property type="entry name" value="dTDP_Gluc_deHydtase"/>
</dbReference>
<keyword evidence="7 8" id="KW-0456">Lyase</keyword>
<dbReference type="Pfam" id="PF16363">
    <property type="entry name" value="GDP_Man_Dehyd"/>
    <property type="match status" value="1"/>
</dbReference>
<dbReference type="InterPro" id="IPR016040">
    <property type="entry name" value="NAD(P)-bd_dom"/>
</dbReference>
<evidence type="ECO:0000259" key="9">
    <source>
        <dbReference type="Pfam" id="PF16363"/>
    </source>
</evidence>
<dbReference type="Proteomes" id="UP000741863">
    <property type="component" value="Unassembled WGS sequence"/>
</dbReference>
<dbReference type="CDD" id="cd05246">
    <property type="entry name" value="dTDP_GD_SDR_e"/>
    <property type="match status" value="1"/>
</dbReference>
<dbReference type="Gene3D" id="3.90.25.10">
    <property type="entry name" value="UDP-galactose 4-epimerase, domain 1"/>
    <property type="match status" value="1"/>
</dbReference>
<reference evidence="10 11" key="1">
    <citation type="submission" date="2021-01" db="EMBL/GenBank/DDBJ databases">
        <title>Genomic Encyclopedia of Type Strains, Phase IV (KMG-IV): sequencing the most valuable type-strain genomes for metagenomic binning, comparative biology and taxonomic classification.</title>
        <authorList>
            <person name="Goeker M."/>
        </authorList>
    </citation>
    <scope>NUCLEOTIDE SEQUENCE [LARGE SCALE GENOMIC DNA]</scope>
    <source>
        <strain evidence="10 11">DSM 25540</strain>
    </source>
</reference>
<keyword evidence="6" id="KW-0520">NAD</keyword>
<evidence type="ECO:0000313" key="10">
    <source>
        <dbReference type="EMBL" id="MBM7635042.1"/>
    </source>
</evidence>
<evidence type="ECO:0000313" key="11">
    <source>
        <dbReference type="Proteomes" id="UP000741863"/>
    </source>
</evidence>
<dbReference type="EC" id="4.2.1.46" evidence="4 8"/>
<name>A0ABS2PID5_9BACL</name>
<dbReference type="RefSeq" id="WP_204699776.1">
    <property type="nucleotide sequence ID" value="NZ_JAFBEC010000022.1"/>
</dbReference>
<feature type="domain" description="NAD(P)-binding" evidence="9">
    <location>
        <begin position="4"/>
        <end position="307"/>
    </location>
</feature>